<dbReference type="SUPFAM" id="SSF140586">
    <property type="entry name" value="Dcp2 domain-like"/>
    <property type="match status" value="1"/>
</dbReference>
<feature type="compositionally biased region" description="Low complexity" evidence="11">
    <location>
        <begin position="352"/>
        <end position="369"/>
    </location>
</feature>
<dbReference type="PANTHER" id="PTHR23114">
    <property type="entry name" value="M7GPPPN-MRNA HYDROLASE"/>
    <property type="match status" value="1"/>
</dbReference>
<dbReference type="FunFam" id="3.90.79.10:FF:000045">
    <property type="entry name" value="mRNA-decapping enzyme 2"/>
    <property type="match status" value="1"/>
</dbReference>
<dbReference type="GO" id="GO:0000184">
    <property type="term" value="P:nuclear-transcribed mRNA catabolic process, nonsense-mediated decay"/>
    <property type="evidence" value="ECO:0007669"/>
    <property type="project" value="UniProtKB-KW"/>
</dbReference>
<evidence type="ECO:0000259" key="12">
    <source>
        <dbReference type="PROSITE" id="PS51462"/>
    </source>
</evidence>
<keyword evidence="7" id="KW-0378">Hydrolase</keyword>
<dbReference type="Gene3D" id="1.10.10.1050">
    <property type="entry name" value="Dcp2, box A domain"/>
    <property type="match status" value="1"/>
</dbReference>
<dbReference type="Pfam" id="PF05026">
    <property type="entry name" value="DCP2"/>
    <property type="match status" value="1"/>
</dbReference>
<dbReference type="EMBL" id="CU928174">
    <property type="protein sequence ID" value="CAR26711.1"/>
    <property type="molecule type" value="Genomic_DNA"/>
</dbReference>
<sequence>MSLPLRHPLENVSSLDRVFEDLLVRFVINCPPEDLSSVERELFHFEEASWFYTDFVKLMNPTLPSFKIKSFAKNIIRLCPLVWNWDIHADEALQKFSQYKKSIPVRGAAIFNEKLNKILLVKGTESDSWSFPRGKISKDEDDVACCVREVREEIGFDLTDYIDENQFIERNIQGKNYKIFIISGVSENYNFKPQVRNEIEKIEWRDFRKIQKTMHKSSVRYYLINSMMRPLSMWVRRQKHIIGDDQLRQYAEDQLKLLLGITKEEQVDPGRELLNMLHSAVQQQEEKPENPQETAKGEPTIPTAAAPMVNQMMFPQIMPPAVMGFRPFAPFPFMNGNVPPFMGPHRAPGIPPIDTQQQPQQHQHGTLPTPLGPGNPPQAIPTPDVSSLSRPAFAQEQLNENHQRSDTSSKQLLELLNSKNRSEQQRERPDTNESTQEEDSTPPGSASSDLLNILKKSQLKSEPLVTPYSQNNGHEKLPSQDGYEEFESSSEGSINEDNQQEDDEPNSKSDSDGYEDFESDVSEEHFKEPTPPPKPVAQEAVKQDINKEPKEPKEFKGANHHIGFREESPAPTEGAKPKPKIKLLKRGENLADVLPKQSPPLSTSEKSPSSEDLLGLLKKPHNSSKPQESSEESLKQTGEPVRQVSVPPVNQSPLHFSQQPDVQHHQQQPENILPQFPQPIDIAVPKLQQSPEEELLGMLRKGQSPQPQQDDLNNQESDSHRLLEVLKNRTKRNSIGSPLSEPSASPHNFTNVNPVLPSDSHAASSELLGILRRPINGNSSSPSQVPYGSMGDPFKTDSSYGASPSNELLGILHRK</sequence>
<dbReference type="InterPro" id="IPR015797">
    <property type="entry name" value="NUDIX_hydrolase-like_dom_sf"/>
</dbReference>
<dbReference type="InParanoid" id="C5DSF0"/>
<keyword evidence="10" id="KW-0464">Manganese</keyword>
<proteinExistence type="inferred from homology"/>
<feature type="region of interest" description="Disordered" evidence="11">
    <location>
        <begin position="417"/>
        <end position="760"/>
    </location>
</feature>
<evidence type="ECO:0000256" key="9">
    <source>
        <dbReference type="ARBA" id="ARBA00023161"/>
    </source>
</evidence>
<evidence type="ECO:0000256" key="1">
    <source>
        <dbReference type="ARBA" id="ARBA00001936"/>
    </source>
</evidence>
<feature type="compositionally biased region" description="Basic and acidic residues" evidence="11">
    <location>
        <begin position="541"/>
        <end position="568"/>
    </location>
</feature>
<keyword evidence="14" id="KW-1185">Reference proteome</keyword>
<feature type="compositionally biased region" description="Polar residues" evidence="11">
    <location>
        <begin position="648"/>
        <end position="657"/>
    </location>
</feature>
<feature type="compositionally biased region" description="Polar residues" evidence="11">
    <location>
        <begin position="703"/>
        <end position="716"/>
    </location>
</feature>
<feature type="region of interest" description="Disordered" evidence="11">
    <location>
        <begin position="340"/>
        <end position="388"/>
    </location>
</feature>
<feature type="compositionally biased region" description="Basic and acidic residues" evidence="11">
    <location>
        <begin position="420"/>
        <end position="431"/>
    </location>
</feature>
<dbReference type="FunCoup" id="C5DSF0">
    <property type="interactions" value="366"/>
</dbReference>
<feature type="compositionally biased region" description="Polar residues" evidence="11">
    <location>
        <begin position="796"/>
        <end position="806"/>
    </location>
</feature>
<feature type="region of interest" description="Disordered" evidence="11">
    <location>
        <begin position="773"/>
        <end position="815"/>
    </location>
</feature>
<evidence type="ECO:0000256" key="3">
    <source>
        <dbReference type="ARBA" id="ARBA00005279"/>
    </source>
</evidence>
<dbReference type="InterPro" id="IPR020084">
    <property type="entry name" value="NUDIX_hydrolase_CS"/>
</dbReference>
<dbReference type="InterPro" id="IPR044099">
    <property type="entry name" value="Dcp2_NUDIX"/>
</dbReference>
<evidence type="ECO:0000256" key="5">
    <source>
        <dbReference type="ARBA" id="ARBA00022664"/>
    </source>
</evidence>
<feature type="compositionally biased region" description="Basic and acidic residues" evidence="11">
    <location>
        <begin position="717"/>
        <end position="727"/>
    </location>
</feature>
<dbReference type="InterPro" id="IPR000086">
    <property type="entry name" value="NUDIX_hydrolase_dom"/>
</dbReference>
<dbReference type="STRING" id="559307.C5DSF0"/>
<dbReference type="GO" id="GO:0030145">
    <property type="term" value="F:manganese ion binding"/>
    <property type="evidence" value="ECO:0007669"/>
    <property type="project" value="InterPro"/>
</dbReference>
<feature type="domain" description="Nudix hydrolase" evidence="12">
    <location>
        <begin position="101"/>
        <end position="227"/>
    </location>
</feature>
<dbReference type="Pfam" id="PF00293">
    <property type="entry name" value="NUDIX"/>
    <property type="match status" value="1"/>
</dbReference>
<evidence type="ECO:0000256" key="7">
    <source>
        <dbReference type="ARBA" id="ARBA00022801"/>
    </source>
</evidence>
<dbReference type="PANTHER" id="PTHR23114:SF17">
    <property type="entry name" value="M7GPPPN-MRNA HYDROLASE"/>
    <property type="match status" value="1"/>
</dbReference>
<comment type="subcellular location">
    <subcellularLocation>
        <location evidence="2">Cytoplasm</location>
        <location evidence="2">P-body</location>
    </subcellularLocation>
</comment>
<feature type="region of interest" description="Disordered" evidence="11">
    <location>
        <begin position="280"/>
        <end position="300"/>
    </location>
</feature>
<organism evidence="13 14">
    <name type="scientific">Zygosaccharomyces rouxii (strain ATCC 2623 / CBS 732 / NBRC 1130 / NCYC 568 / NRRL Y-229)</name>
    <dbReference type="NCBI Taxonomy" id="559307"/>
    <lineage>
        <taxon>Eukaryota</taxon>
        <taxon>Fungi</taxon>
        <taxon>Dikarya</taxon>
        <taxon>Ascomycota</taxon>
        <taxon>Saccharomycotina</taxon>
        <taxon>Saccharomycetes</taxon>
        <taxon>Saccharomycetales</taxon>
        <taxon>Saccharomycetaceae</taxon>
        <taxon>Zygosaccharomyces</taxon>
    </lineage>
</organism>
<keyword evidence="8" id="KW-0694">RNA-binding</keyword>
<feature type="compositionally biased region" description="Polar residues" evidence="11">
    <location>
        <begin position="733"/>
        <end position="753"/>
    </location>
</feature>
<evidence type="ECO:0000256" key="11">
    <source>
        <dbReference type="SAM" id="MobiDB-lite"/>
    </source>
</evidence>
<keyword evidence="9" id="KW-0866">Nonsense-mediated mRNA decay</keyword>
<feature type="compositionally biased region" description="Pro residues" evidence="11">
    <location>
        <begin position="370"/>
        <end position="380"/>
    </location>
</feature>
<dbReference type="GO" id="GO:0006397">
    <property type="term" value="P:mRNA processing"/>
    <property type="evidence" value="ECO:0007669"/>
    <property type="project" value="UniProtKB-KW"/>
</dbReference>
<dbReference type="Proteomes" id="UP000008536">
    <property type="component" value="Chromosome B"/>
</dbReference>
<dbReference type="AlphaFoldDB" id="C5DSF0"/>
<comment type="similarity">
    <text evidence="3">Belongs to the Nudix hydrolase family. DCP2 subfamily.</text>
</comment>
<evidence type="ECO:0000256" key="6">
    <source>
        <dbReference type="ARBA" id="ARBA00022723"/>
    </source>
</evidence>
<dbReference type="SUPFAM" id="SSF55811">
    <property type="entry name" value="Nudix"/>
    <property type="match status" value="1"/>
</dbReference>
<dbReference type="GO" id="GO:0003723">
    <property type="term" value="F:RNA binding"/>
    <property type="evidence" value="ECO:0007669"/>
    <property type="project" value="UniProtKB-KW"/>
</dbReference>
<evidence type="ECO:0000256" key="8">
    <source>
        <dbReference type="ARBA" id="ARBA00022884"/>
    </source>
</evidence>
<dbReference type="InterPro" id="IPR036189">
    <property type="entry name" value="DCP2_BoxA_sf"/>
</dbReference>
<feature type="compositionally biased region" description="Polar residues" evidence="11">
    <location>
        <begin position="776"/>
        <end position="786"/>
    </location>
</feature>
<dbReference type="SMART" id="SM01125">
    <property type="entry name" value="DCP2"/>
    <property type="match status" value="1"/>
</dbReference>
<keyword evidence="4" id="KW-0963">Cytoplasm</keyword>
<protein>
    <submittedName>
        <fullName evidence="13">ZYRO0B16324p</fullName>
    </submittedName>
</protein>
<dbReference type="PROSITE" id="PS51462">
    <property type="entry name" value="NUDIX"/>
    <property type="match status" value="1"/>
</dbReference>
<evidence type="ECO:0000313" key="13">
    <source>
        <dbReference type="EMBL" id="CAR26711.1"/>
    </source>
</evidence>
<keyword evidence="6" id="KW-0479">Metal-binding</keyword>
<keyword evidence="5" id="KW-0507">mRNA processing</keyword>
<reference evidence="13 14" key="1">
    <citation type="journal article" date="2009" name="Genome Res.">
        <title>Comparative genomics of protoploid Saccharomycetaceae.</title>
        <authorList>
            <consortium name="The Genolevures Consortium"/>
            <person name="Souciet J.-L."/>
            <person name="Dujon B."/>
            <person name="Gaillardin C."/>
            <person name="Johnston M."/>
            <person name="Baret P.V."/>
            <person name="Cliften P."/>
            <person name="Sherman D.J."/>
            <person name="Weissenbach J."/>
            <person name="Westhof E."/>
            <person name="Wincker P."/>
            <person name="Jubin C."/>
            <person name="Poulain J."/>
            <person name="Barbe V."/>
            <person name="Segurens B."/>
            <person name="Artiguenave F."/>
            <person name="Anthouard V."/>
            <person name="Vacherie B."/>
            <person name="Val M.-E."/>
            <person name="Fulton R.S."/>
            <person name="Minx P."/>
            <person name="Wilson R."/>
            <person name="Durrens P."/>
            <person name="Jean G."/>
            <person name="Marck C."/>
            <person name="Martin T."/>
            <person name="Nikolski M."/>
            <person name="Rolland T."/>
            <person name="Seret M.-L."/>
            <person name="Casaregola S."/>
            <person name="Despons L."/>
            <person name="Fairhead C."/>
            <person name="Fischer G."/>
            <person name="Lafontaine I."/>
            <person name="Leh V."/>
            <person name="Lemaire M."/>
            <person name="de Montigny J."/>
            <person name="Neuveglise C."/>
            <person name="Thierry A."/>
            <person name="Blanc-Lenfle I."/>
            <person name="Bleykasten C."/>
            <person name="Diffels J."/>
            <person name="Fritsch E."/>
            <person name="Frangeul L."/>
            <person name="Goeffon A."/>
            <person name="Jauniaux N."/>
            <person name="Kachouri-Lafond R."/>
            <person name="Payen C."/>
            <person name="Potier S."/>
            <person name="Pribylova L."/>
            <person name="Ozanne C."/>
            <person name="Richard G.-F."/>
            <person name="Sacerdot C."/>
            <person name="Straub M.-L."/>
            <person name="Talla E."/>
        </authorList>
    </citation>
    <scope>NUCLEOTIDE SEQUENCE [LARGE SCALE GENOMIC DNA]</scope>
    <source>
        <strain evidence="13 14">ATCC 2623 / CBS 732 / BCRC 21506 / NBRC 1130 / NCYC 568 / NRRL Y-229</strain>
    </source>
</reference>
<dbReference type="Gene3D" id="3.90.79.10">
    <property type="entry name" value="Nucleoside Triphosphate Pyrophosphohydrolase"/>
    <property type="match status" value="1"/>
</dbReference>
<evidence type="ECO:0000256" key="4">
    <source>
        <dbReference type="ARBA" id="ARBA00022490"/>
    </source>
</evidence>
<dbReference type="GO" id="GO:0000290">
    <property type="term" value="P:deadenylation-dependent decapping of nuclear-transcribed mRNA"/>
    <property type="evidence" value="ECO:0007669"/>
    <property type="project" value="InterPro"/>
</dbReference>
<dbReference type="GO" id="GO:0140933">
    <property type="term" value="F:5'-(N(7)-methylguanosine 5'-triphospho)-[mRNA] hydrolase activity"/>
    <property type="evidence" value="ECO:0007669"/>
    <property type="project" value="InterPro"/>
</dbReference>
<evidence type="ECO:0000313" key="14">
    <source>
        <dbReference type="Proteomes" id="UP000008536"/>
    </source>
</evidence>
<dbReference type="GO" id="GO:0000932">
    <property type="term" value="C:P-body"/>
    <property type="evidence" value="ECO:0007669"/>
    <property type="project" value="UniProtKB-SubCell"/>
</dbReference>
<dbReference type="HOGENOM" id="CLU_009571_0_0_1"/>
<name>C5DSF0_ZYGRC</name>
<dbReference type="PROSITE" id="PS00893">
    <property type="entry name" value="NUDIX_BOX"/>
    <property type="match status" value="1"/>
</dbReference>
<feature type="compositionally biased region" description="Acidic residues" evidence="11">
    <location>
        <begin position="512"/>
        <end position="521"/>
    </location>
</feature>
<evidence type="ECO:0000256" key="10">
    <source>
        <dbReference type="ARBA" id="ARBA00023211"/>
    </source>
</evidence>
<dbReference type="KEGG" id="zro:ZYRO0B16324g"/>
<comment type="cofactor">
    <cofactor evidence="1">
        <name>Mn(2+)</name>
        <dbReference type="ChEBI" id="CHEBI:29035"/>
    </cofactor>
</comment>
<dbReference type="CDD" id="cd03672">
    <property type="entry name" value="NUDIX_Dcp2p_Nudt20"/>
    <property type="match status" value="1"/>
</dbReference>
<evidence type="ECO:0000256" key="2">
    <source>
        <dbReference type="ARBA" id="ARBA00004201"/>
    </source>
</evidence>
<accession>C5DSF0</accession>
<feature type="compositionally biased region" description="Low complexity" evidence="11">
    <location>
        <begin position="658"/>
        <end position="669"/>
    </location>
</feature>
<gene>
    <name evidence="13" type="ordered locus">ZYRO0B16324g</name>
</gene>
<dbReference type="InterPro" id="IPR007722">
    <property type="entry name" value="DCP2_BoxA"/>
</dbReference>